<dbReference type="Proteomes" id="UP000294830">
    <property type="component" value="Unassembled WGS sequence"/>
</dbReference>
<dbReference type="PANTHER" id="PTHR37804">
    <property type="entry name" value="CDAA REGULATORY PROTEIN CDAR"/>
    <property type="match status" value="1"/>
</dbReference>
<evidence type="ECO:0000313" key="3">
    <source>
        <dbReference type="Proteomes" id="UP000294830"/>
    </source>
</evidence>
<dbReference type="RefSeq" id="WP_131839391.1">
    <property type="nucleotide sequence ID" value="NZ_SLWB01000008.1"/>
</dbReference>
<feature type="transmembrane region" description="Helical" evidence="1">
    <location>
        <begin position="21"/>
        <end position="41"/>
    </location>
</feature>
<accession>A0A4R2EEE5</accession>
<dbReference type="AlphaFoldDB" id="A0A4R2EEE5"/>
<name>A0A4R2EEE5_9BACT</name>
<evidence type="ECO:0000256" key="1">
    <source>
        <dbReference type="SAM" id="Phobius"/>
    </source>
</evidence>
<organism evidence="2 3">
    <name type="scientific">Acetobacteroides hydrogenigenes</name>
    <dbReference type="NCBI Taxonomy" id="979970"/>
    <lineage>
        <taxon>Bacteria</taxon>
        <taxon>Pseudomonadati</taxon>
        <taxon>Bacteroidota</taxon>
        <taxon>Bacteroidia</taxon>
        <taxon>Bacteroidales</taxon>
        <taxon>Rikenellaceae</taxon>
        <taxon>Acetobacteroides</taxon>
    </lineage>
</organism>
<dbReference type="OrthoDB" id="1115707at2"/>
<proteinExistence type="predicted"/>
<keyword evidence="1" id="KW-0812">Transmembrane</keyword>
<gene>
    <name evidence="2" type="ORF">CLV25_10829</name>
</gene>
<dbReference type="InterPro" id="IPR053154">
    <property type="entry name" value="c-di-AMP_regulator"/>
</dbReference>
<dbReference type="PANTHER" id="PTHR37804:SF1">
    <property type="entry name" value="CDAA REGULATORY PROTEIN CDAR"/>
    <property type="match status" value="1"/>
</dbReference>
<sequence>MKTHFFEGFSDIVGWKRRIRINGKVVLFCFFLLFSSIIWYFNKLGGDYLIDLKMPAKVVYNETDKMLVDEGTPVLKIQVKTKGYTILRYKLGSTFSPFTVDISSYRLHRYYGSKGNYFILTNSLKSNLSTQLPTNMKIENIIPDTLFFHFSTPYTKRVPVVASSKFTFEEQYMQIGGIKLTPDSVLVSGPESVIRNKKYVRTATIVGDALNESTRGVVALLEEKNVVTDQREVIYTVDVAKFTERTLKLPITINNEDSTSILLIPSHAEVSFRVALRDYGKIQPSLFKLSTRFDERSSFSNHVKVKLDSFPSFVSHVRIEPEYIEIYRQKQ</sequence>
<evidence type="ECO:0008006" key="4">
    <source>
        <dbReference type="Google" id="ProtNLM"/>
    </source>
</evidence>
<comment type="caution">
    <text evidence="2">The sequence shown here is derived from an EMBL/GenBank/DDBJ whole genome shotgun (WGS) entry which is preliminary data.</text>
</comment>
<keyword evidence="3" id="KW-1185">Reference proteome</keyword>
<keyword evidence="1" id="KW-0472">Membrane</keyword>
<reference evidence="2 3" key="1">
    <citation type="submission" date="2019-03" db="EMBL/GenBank/DDBJ databases">
        <title>Genomic Encyclopedia of Archaeal and Bacterial Type Strains, Phase II (KMG-II): from individual species to whole genera.</title>
        <authorList>
            <person name="Goeker M."/>
        </authorList>
    </citation>
    <scope>NUCLEOTIDE SEQUENCE [LARGE SCALE GENOMIC DNA]</scope>
    <source>
        <strain evidence="2 3">RL-C</strain>
    </source>
</reference>
<protein>
    <recommendedName>
        <fullName evidence="4">YbbR-like protein</fullName>
    </recommendedName>
</protein>
<dbReference type="Gene3D" id="2.170.120.40">
    <property type="entry name" value="YbbR-like domain"/>
    <property type="match status" value="1"/>
</dbReference>
<dbReference type="EMBL" id="SLWB01000008">
    <property type="protein sequence ID" value="TCN66691.1"/>
    <property type="molecule type" value="Genomic_DNA"/>
</dbReference>
<evidence type="ECO:0000313" key="2">
    <source>
        <dbReference type="EMBL" id="TCN66691.1"/>
    </source>
</evidence>
<keyword evidence="1" id="KW-1133">Transmembrane helix</keyword>